<keyword evidence="3" id="KW-1185">Reference proteome</keyword>
<feature type="chain" id="PRO_5045558138" evidence="1">
    <location>
        <begin position="22"/>
        <end position="130"/>
    </location>
</feature>
<feature type="signal peptide" evidence="1">
    <location>
        <begin position="1"/>
        <end position="21"/>
    </location>
</feature>
<protein>
    <submittedName>
        <fullName evidence="2">Uncharacterized protein</fullName>
    </submittedName>
</protein>
<reference evidence="2 3" key="1">
    <citation type="journal article" date="2017" name="Int. J. Syst. Evol. Microbiol.">
        <title>Ramlibacter alkalitolerans sp. nov., alkali-tolerant bacterium isolated from soil of ginseng.</title>
        <authorList>
            <person name="Lee D.H."/>
            <person name="Cha C.J."/>
        </authorList>
    </citation>
    <scope>NUCLEOTIDE SEQUENCE [LARGE SCALE GENOMIC DNA]</scope>
    <source>
        <strain evidence="2 3">KACC 19305</strain>
    </source>
</reference>
<comment type="caution">
    <text evidence="2">The sequence shown here is derived from an EMBL/GenBank/DDBJ whole genome shotgun (WGS) entry which is preliminary data.</text>
</comment>
<keyword evidence="1" id="KW-0732">Signal</keyword>
<evidence type="ECO:0000256" key="1">
    <source>
        <dbReference type="SAM" id="SignalP"/>
    </source>
</evidence>
<proteinExistence type="predicted"/>
<dbReference type="Proteomes" id="UP000622707">
    <property type="component" value="Unassembled WGS sequence"/>
</dbReference>
<dbReference type="EMBL" id="JAEQND010000002">
    <property type="protein sequence ID" value="MBL0424344.1"/>
    <property type="molecule type" value="Genomic_DNA"/>
</dbReference>
<sequence>MKKASMFLLALVSAAAGAAQAGTYSVQPESDCPGISADAVAQEVRKAGAASGLDLPKDMAVRTELHCAPQGKGGQFMYTVRAAIEKQLADGETMRWAPVAQLTGYGTAAGSSGVLRQVGFTVRDVIRQEP</sequence>
<gene>
    <name evidence="2" type="ORF">JI746_04405</name>
</gene>
<name>A0ABS1JJF1_9BURK</name>
<evidence type="ECO:0000313" key="3">
    <source>
        <dbReference type="Proteomes" id="UP000622707"/>
    </source>
</evidence>
<dbReference type="RefSeq" id="WP_201687577.1">
    <property type="nucleotide sequence ID" value="NZ_JAEQND010000002.1"/>
</dbReference>
<accession>A0ABS1JJF1</accession>
<evidence type="ECO:0000313" key="2">
    <source>
        <dbReference type="EMBL" id="MBL0424344.1"/>
    </source>
</evidence>
<organism evidence="2 3">
    <name type="scientific">Ramlibacter alkalitolerans</name>
    <dbReference type="NCBI Taxonomy" id="2039631"/>
    <lineage>
        <taxon>Bacteria</taxon>
        <taxon>Pseudomonadati</taxon>
        <taxon>Pseudomonadota</taxon>
        <taxon>Betaproteobacteria</taxon>
        <taxon>Burkholderiales</taxon>
        <taxon>Comamonadaceae</taxon>
        <taxon>Ramlibacter</taxon>
    </lineage>
</organism>